<feature type="transmembrane region" description="Helical" evidence="1">
    <location>
        <begin position="286"/>
        <end position="303"/>
    </location>
</feature>
<dbReference type="AlphaFoldDB" id="A0A1G6TDK4"/>
<keyword evidence="1" id="KW-0812">Transmembrane</keyword>
<proteinExistence type="predicted"/>
<evidence type="ECO:0000256" key="1">
    <source>
        <dbReference type="SAM" id="Phobius"/>
    </source>
</evidence>
<keyword evidence="3" id="KW-1185">Reference proteome</keyword>
<feature type="transmembrane region" description="Helical" evidence="1">
    <location>
        <begin position="6"/>
        <end position="25"/>
    </location>
</feature>
<evidence type="ECO:0000313" key="2">
    <source>
        <dbReference type="EMBL" id="SDD27109.1"/>
    </source>
</evidence>
<feature type="transmembrane region" description="Helical" evidence="1">
    <location>
        <begin position="182"/>
        <end position="201"/>
    </location>
</feature>
<evidence type="ECO:0000313" key="3">
    <source>
        <dbReference type="Proteomes" id="UP000198908"/>
    </source>
</evidence>
<protein>
    <submittedName>
        <fullName evidence="2">Uncharacterized protein</fullName>
    </submittedName>
</protein>
<feature type="transmembrane region" description="Helical" evidence="1">
    <location>
        <begin position="107"/>
        <end position="127"/>
    </location>
</feature>
<feature type="transmembrane region" description="Helical" evidence="1">
    <location>
        <begin position="246"/>
        <end position="266"/>
    </location>
</feature>
<organism evidence="2 3">
    <name type="scientific">Paraburkholderia lycopersici</name>
    <dbReference type="NCBI Taxonomy" id="416944"/>
    <lineage>
        <taxon>Bacteria</taxon>
        <taxon>Pseudomonadati</taxon>
        <taxon>Pseudomonadota</taxon>
        <taxon>Betaproteobacteria</taxon>
        <taxon>Burkholderiales</taxon>
        <taxon>Burkholderiaceae</taxon>
        <taxon>Paraburkholderia</taxon>
    </lineage>
</organism>
<dbReference type="RefSeq" id="WP_091999356.1">
    <property type="nucleotide sequence ID" value="NZ_FMYQ01000017.1"/>
</dbReference>
<dbReference type="Proteomes" id="UP000198908">
    <property type="component" value="Unassembled WGS sequence"/>
</dbReference>
<feature type="transmembrane region" description="Helical" evidence="1">
    <location>
        <begin position="76"/>
        <end position="95"/>
    </location>
</feature>
<dbReference type="OrthoDB" id="69557at2"/>
<name>A0A1G6TDK4_9BURK</name>
<reference evidence="3" key="1">
    <citation type="submission" date="2016-09" db="EMBL/GenBank/DDBJ databases">
        <authorList>
            <person name="Varghese N."/>
            <person name="Submissions S."/>
        </authorList>
    </citation>
    <scope>NUCLEOTIDE SEQUENCE [LARGE SCALE GENOMIC DNA]</scope>
    <source>
        <strain evidence="3">TNe-862</strain>
    </source>
</reference>
<feature type="transmembrane region" description="Helical" evidence="1">
    <location>
        <begin position="139"/>
        <end position="161"/>
    </location>
</feature>
<keyword evidence="1" id="KW-1133">Transmembrane helix</keyword>
<keyword evidence="1" id="KW-0472">Membrane</keyword>
<dbReference type="EMBL" id="FMYQ01000017">
    <property type="protein sequence ID" value="SDD27109.1"/>
    <property type="molecule type" value="Genomic_DNA"/>
</dbReference>
<dbReference type="STRING" id="416944.SAMN05421548_1176"/>
<gene>
    <name evidence="2" type="ORF">SAMN05421548_1176</name>
</gene>
<accession>A0A1G6TDK4</accession>
<sequence length="310" mass="32086">MTQTTRVAAGIASVAAGAALAIWSTRSLRDAKRAPTPGKHVAAARAFNHGSALLALSVLADSAMEHYRGSFENPAMYLPPVVALCSLGAALHGGADQRAASHRLRHAIQICGAATGATGTVFHLYNVTRRPGGLTWHNLFYGAPAGAPFALVLSGVLGAIAEQLRDEPEHDPQLFGMPAGKALALVAGAGLLGTAAEAALLHFRGSFQHPAMYAPVTVVPVGSALLAHAALALPRHAARASAFARWWLRLTAALGFAGLGFHANGVARAHGGWRNWSQNLFAGPPLPAPPSFSALALAGLAALRMRETER</sequence>
<feature type="transmembrane region" description="Helical" evidence="1">
    <location>
        <begin position="213"/>
        <end position="234"/>
    </location>
</feature>